<accession>A0A8S3ASF8</accession>
<protein>
    <submittedName>
        <fullName evidence="2">Uncharacterized protein</fullName>
    </submittedName>
</protein>
<reference evidence="2" key="1">
    <citation type="submission" date="2021-02" db="EMBL/GenBank/DDBJ databases">
        <authorList>
            <person name="Nowell W R."/>
        </authorList>
    </citation>
    <scope>NUCLEOTIDE SEQUENCE</scope>
</reference>
<evidence type="ECO:0000313" key="2">
    <source>
        <dbReference type="EMBL" id="CAF4736224.1"/>
    </source>
</evidence>
<organism evidence="2 3">
    <name type="scientific">Rotaria magnacalcarata</name>
    <dbReference type="NCBI Taxonomy" id="392030"/>
    <lineage>
        <taxon>Eukaryota</taxon>
        <taxon>Metazoa</taxon>
        <taxon>Spiralia</taxon>
        <taxon>Gnathifera</taxon>
        <taxon>Rotifera</taxon>
        <taxon>Eurotatoria</taxon>
        <taxon>Bdelloidea</taxon>
        <taxon>Philodinida</taxon>
        <taxon>Philodinidae</taxon>
        <taxon>Rotaria</taxon>
    </lineage>
</organism>
<evidence type="ECO:0000313" key="3">
    <source>
        <dbReference type="Proteomes" id="UP000676336"/>
    </source>
</evidence>
<dbReference type="Proteomes" id="UP000676336">
    <property type="component" value="Unassembled WGS sequence"/>
</dbReference>
<feature type="non-terminal residue" evidence="2">
    <location>
        <position position="1"/>
    </location>
</feature>
<name>A0A8S3ASF8_9BILA</name>
<feature type="region of interest" description="Disordered" evidence="1">
    <location>
        <begin position="1"/>
        <end position="27"/>
    </location>
</feature>
<proteinExistence type="predicted"/>
<dbReference type="EMBL" id="CAJOBI010133644">
    <property type="protein sequence ID" value="CAF4736224.1"/>
    <property type="molecule type" value="Genomic_DNA"/>
</dbReference>
<dbReference type="Gene3D" id="6.10.250.2090">
    <property type="match status" value="1"/>
</dbReference>
<gene>
    <name evidence="2" type="ORF">SMN809_LOCUS44504</name>
</gene>
<evidence type="ECO:0000256" key="1">
    <source>
        <dbReference type="SAM" id="MobiDB-lite"/>
    </source>
</evidence>
<comment type="caution">
    <text evidence="2">The sequence shown here is derived from an EMBL/GenBank/DDBJ whole genome shotgun (WGS) entry which is preliminary data.</text>
</comment>
<dbReference type="AlphaFoldDB" id="A0A8S3ASF8"/>
<sequence>AMAAEAEAAREARAKVIAAEGEQKAAR</sequence>